<dbReference type="SMART" id="SM00256">
    <property type="entry name" value="FBOX"/>
    <property type="match status" value="1"/>
</dbReference>
<feature type="repeat" description="TPR" evidence="1">
    <location>
        <begin position="7"/>
        <end position="40"/>
    </location>
</feature>
<dbReference type="Gene3D" id="1.20.1280.50">
    <property type="match status" value="1"/>
</dbReference>
<dbReference type="Gene3D" id="3.80.10.10">
    <property type="entry name" value="Ribonuclease Inhibitor"/>
    <property type="match status" value="1"/>
</dbReference>
<proteinExistence type="predicted"/>
<dbReference type="PROSITE" id="PS50005">
    <property type="entry name" value="TPR"/>
    <property type="match status" value="1"/>
</dbReference>
<dbReference type="OrthoDB" id="2252081at2759"/>
<dbReference type="Proteomes" id="UP000646827">
    <property type="component" value="Unassembled WGS sequence"/>
</dbReference>
<organism evidence="3 4">
    <name type="scientific">Circinella minor</name>
    <dbReference type="NCBI Taxonomy" id="1195481"/>
    <lineage>
        <taxon>Eukaryota</taxon>
        <taxon>Fungi</taxon>
        <taxon>Fungi incertae sedis</taxon>
        <taxon>Mucoromycota</taxon>
        <taxon>Mucoromycotina</taxon>
        <taxon>Mucoromycetes</taxon>
        <taxon>Mucorales</taxon>
        <taxon>Lichtheimiaceae</taxon>
        <taxon>Circinella</taxon>
    </lineage>
</organism>
<dbReference type="EMBL" id="JAEPRB010000249">
    <property type="protein sequence ID" value="KAG2218157.1"/>
    <property type="molecule type" value="Genomic_DNA"/>
</dbReference>
<dbReference type="Gene3D" id="1.25.40.10">
    <property type="entry name" value="Tetratricopeptide repeat domain"/>
    <property type="match status" value="1"/>
</dbReference>
<dbReference type="InterPro" id="IPR011990">
    <property type="entry name" value="TPR-like_helical_dom_sf"/>
</dbReference>
<dbReference type="AlphaFoldDB" id="A0A8H7RXS4"/>
<name>A0A8H7RXS4_9FUNG</name>
<reference evidence="3 4" key="1">
    <citation type="submission" date="2020-12" db="EMBL/GenBank/DDBJ databases">
        <title>Metabolic potential, ecology and presence of endohyphal bacteria is reflected in genomic diversity of Mucoromycotina.</title>
        <authorList>
            <person name="Muszewska A."/>
            <person name="Okrasinska A."/>
            <person name="Steczkiewicz K."/>
            <person name="Drgas O."/>
            <person name="Orlowska M."/>
            <person name="Perlinska-Lenart U."/>
            <person name="Aleksandrzak-Piekarczyk T."/>
            <person name="Szatraj K."/>
            <person name="Zielenkiewicz U."/>
            <person name="Pilsyk S."/>
            <person name="Malc E."/>
            <person name="Mieczkowski P."/>
            <person name="Kruszewska J.S."/>
            <person name="Biernat P."/>
            <person name="Pawlowska J."/>
        </authorList>
    </citation>
    <scope>NUCLEOTIDE SEQUENCE [LARGE SCALE GENOMIC DNA]</scope>
    <source>
        <strain evidence="3 4">CBS 142.35</strain>
    </source>
</reference>
<dbReference type="InterPro" id="IPR032675">
    <property type="entry name" value="LRR_dom_sf"/>
</dbReference>
<evidence type="ECO:0000256" key="1">
    <source>
        <dbReference type="PROSITE-ProRule" id="PRU00339"/>
    </source>
</evidence>
<dbReference type="InterPro" id="IPR036047">
    <property type="entry name" value="F-box-like_dom_sf"/>
</dbReference>
<keyword evidence="4" id="KW-1185">Reference proteome</keyword>
<feature type="domain" description="F-box" evidence="2">
    <location>
        <begin position="130"/>
        <end position="177"/>
    </location>
</feature>
<dbReference type="SUPFAM" id="SSF48452">
    <property type="entry name" value="TPR-like"/>
    <property type="match status" value="1"/>
</dbReference>
<sequence length="468" mass="54885">MAQNWNVQDNIELGITFLYEGLIQDAYECFTMALNLEPYNVSALSFRAKTALKLNDKRRNTALEDIEAALRVDPCKGELYLIENKILLTKPGQYQEALKRLQKAQFKVLHDDPYIHQISRQLQEQKATQMNYIMDLPTEILYHIMSLLSFRSRIPCLAVSHRWRDTLKHISDLWRDLDYSESIVGRNNYSHPTYYGMTYNRYTRVVHDRHLESCIVTSLGRFMEWTDIRKLKIPLSNAMVEKLIQKRPALYEVYSLVLQLLIREIGSTWRKVEFDSNLEPLNFFHTVSLYCPRLNDLTIQRCQSQRNISNSVIQLLRPIPSVTTLHLSRCVFAPLLLMLSQLFPELHELTIEGTGFVNSLNFHTTLRNVSKLKRLILRDNFSTSGTNLISFLRNEKEKEQQQQLEWLDINNFSLKREGMLSLLETMQSGTLKRFNEEFVMDKQVDRKRLKEMINQIQPAAPQIYNSNA</sequence>
<accession>A0A8H7RXS4</accession>
<comment type="caution">
    <text evidence="3">The sequence shown here is derived from an EMBL/GenBank/DDBJ whole genome shotgun (WGS) entry which is preliminary data.</text>
</comment>
<dbReference type="PROSITE" id="PS50181">
    <property type="entry name" value="FBOX"/>
    <property type="match status" value="1"/>
</dbReference>
<dbReference type="InterPro" id="IPR001810">
    <property type="entry name" value="F-box_dom"/>
</dbReference>
<keyword evidence="1" id="KW-0802">TPR repeat</keyword>
<evidence type="ECO:0000313" key="4">
    <source>
        <dbReference type="Proteomes" id="UP000646827"/>
    </source>
</evidence>
<dbReference type="InterPro" id="IPR019734">
    <property type="entry name" value="TPR_rpt"/>
</dbReference>
<dbReference type="Pfam" id="PF12937">
    <property type="entry name" value="F-box-like"/>
    <property type="match status" value="1"/>
</dbReference>
<dbReference type="SUPFAM" id="SSF81383">
    <property type="entry name" value="F-box domain"/>
    <property type="match status" value="1"/>
</dbReference>
<gene>
    <name evidence="3" type="ORF">INT45_007860</name>
</gene>
<evidence type="ECO:0000313" key="3">
    <source>
        <dbReference type="EMBL" id="KAG2218157.1"/>
    </source>
</evidence>
<dbReference type="SUPFAM" id="SSF52047">
    <property type="entry name" value="RNI-like"/>
    <property type="match status" value="1"/>
</dbReference>
<evidence type="ECO:0000259" key="2">
    <source>
        <dbReference type="PROSITE" id="PS50181"/>
    </source>
</evidence>
<protein>
    <recommendedName>
        <fullName evidence="2">F-box domain-containing protein</fullName>
    </recommendedName>
</protein>